<dbReference type="InterPro" id="IPR044946">
    <property type="entry name" value="Restrct_endonuc_typeI_TRD_sf"/>
</dbReference>
<organism evidence="5 6">
    <name type="scientific">Nibrella saemangeumensis</name>
    <dbReference type="NCBI Taxonomy" id="1084526"/>
    <lineage>
        <taxon>Bacteria</taxon>
        <taxon>Pseudomonadati</taxon>
        <taxon>Bacteroidota</taxon>
        <taxon>Cytophagia</taxon>
        <taxon>Cytophagales</taxon>
        <taxon>Spirosomataceae</taxon>
        <taxon>Nibrella</taxon>
    </lineage>
</organism>
<accession>A0ABP8MD10</accession>
<comment type="caution">
    <text evidence="5">The sequence shown here is derived from an EMBL/GenBank/DDBJ whole genome shotgun (WGS) entry which is preliminary data.</text>
</comment>
<keyword evidence="6" id="KW-1185">Reference proteome</keyword>
<dbReference type="CDD" id="cd17521">
    <property type="entry name" value="RMtype1_S_Sau13435ORF2165P_TRD2-CR2_like"/>
    <property type="match status" value="1"/>
</dbReference>
<dbReference type="Gene3D" id="1.10.287.1120">
    <property type="entry name" value="Bipartite methylase S protein"/>
    <property type="match status" value="1"/>
</dbReference>
<keyword evidence="3" id="KW-0238">DNA-binding</keyword>
<gene>
    <name evidence="5" type="ORF">GCM10023189_02350</name>
</gene>
<protein>
    <submittedName>
        <fullName evidence="5">Restriction endonuclease subunit S</fullName>
    </submittedName>
</protein>
<dbReference type="GO" id="GO:0004519">
    <property type="term" value="F:endonuclease activity"/>
    <property type="evidence" value="ECO:0007669"/>
    <property type="project" value="UniProtKB-KW"/>
</dbReference>
<proteinExistence type="inferred from homology"/>
<keyword evidence="5" id="KW-0255">Endonuclease</keyword>
<keyword evidence="2" id="KW-0680">Restriction system</keyword>
<sequence>MSNEKNKLIPQLRFPEFVNEGEWEENKLGNMTIKVGSGVTPLGGESNYKKTGRPFVRSQNVGWGVFLLDNIAFIDEVTHQNSISTEIELEDVLLNITGASIGRSAVANELVSGGNVNQHVCIIRTPKDILNPFFANQFLISDLGQKQINSFQAGGNRQGLNFEQIRSFTIPIPPTTLEQQKIASCLSSLDEVITAHSQKLEALKEHKKALMQNLFPQEGETVPKYRFPEFVNEGEWEKKVLGECLMNSPEYGLNAPAVAYSEKLPTYLRITDISEDGHFLSSDKVSVDRAVSENNYLSDGDIVLARTGASVGKSYKYRNKDGKLVFAGFLIRIRPNPNKLDSELLFQFLSTTKYWRWVSFISARSGQPGINGTEYSSLPIFLPPTIKEQQKIASCLSSLDEVITAQAEKIEQLKLHKKGLMQGLFPKEIG</sequence>
<dbReference type="InterPro" id="IPR052021">
    <property type="entry name" value="Type-I_RS_S_subunit"/>
</dbReference>
<evidence type="ECO:0000313" key="6">
    <source>
        <dbReference type="Proteomes" id="UP001501175"/>
    </source>
</evidence>
<dbReference type="EMBL" id="BAABHD010000003">
    <property type="protein sequence ID" value="GAA4446833.1"/>
    <property type="molecule type" value="Genomic_DNA"/>
</dbReference>
<feature type="domain" description="Type I restriction modification DNA specificity" evidence="4">
    <location>
        <begin position="22"/>
        <end position="204"/>
    </location>
</feature>
<dbReference type="RefSeq" id="WP_345239794.1">
    <property type="nucleotide sequence ID" value="NZ_BAABHD010000003.1"/>
</dbReference>
<dbReference type="CDD" id="cd17246">
    <property type="entry name" value="RMtype1_S_SonII-TRD2-CR2_like"/>
    <property type="match status" value="1"/>
</dbReference>
<dbReference type="Pfam" id="PF01420">
    <property type="entry name" value="Methylase_S"/>
    <property type="match status" value="2"/>
</dbReference>
<evidence type="ECO:0000256" key="3">
    <source>
        <dbReference type="ARBA" id="ARBA00023125"/>
    </source>
</evidence>
<dbReference type="PANTHER" id="PTHR30408:SF12">
    <property type="entry name" value="TYPE I RESTRICTION ENZYME MJAVIII SPECIFICITY SUBUNIT"/>
    <property type="match status" value="1"/>
</dbReference>
<dbReference type="SUPFAM" id="SSF116734">
    <property type="entry name" value="DNA methylase specificity domain"/>
    <property type="match status" value="2"/>
</dbReference>
<name>A0ABP8MD10_9BACT</name>
<dbReference type="InterPro" id="IPR000055">
    <property type="entry name" value="Restrct_endonuc_typeI_TRD"/>
</dbReference>
<evidence type="ECO:0000256" key="1">
    <source>
        <dbReference type="ARBA" id="ARBA00010923"/>
    </source>
</evidence>
<keyword evidence="5" id="KW-0378">Hydrolase</keyword>
<evidence type="ECO:0000313" key="5">
    <source>
        <dbReference type="EMBL" id="GAA4446833.1"/>
    </source>
</evidence>
<reference evidence="6" key="1">
    <citation type="journal article" date="2019" name="Int. J. Syst. Evol. Microbiol.">
        <title>The Global Catalogue of Microorganisms (GCM) 10K type strain sequencing project: providing services to taxonomists for standard genome sequencing and annotation.</title>
        <authorList>
            <consortium name="The Broad Institute Genomics Platform"/>
            <consortium name="The Broad Institute Genome Sequencing Center for Infectious Disease"/>
            <person name="Wu L."/>
            <person name="Ma J."/>
        </authorList>
    </citation>
    <scope>NUCLEOTIDE SEQUENCE [LARGE SCALE GENOMIC DNA]</scope>
    <source>
        <strain evidence="6">JCM 17927</strain>
    </source>
</reference>
<comment type="similarity">
    <text evidence="1">Belongs to the type-I restriction system S methylase family.</text>
</comment>
<dbReference type="PANTHER" id="PTHR30408">
    <property type="entry name" value="TYPE-1 RESTRICTION ENZYME ECOKI SPECIFICITY PROTEIN"/>
    <property type="match status" value="1"/>
</dbReference>
<feature type="domain" description="Type I restriction modification DNA specificity" evidence="4">
    <location>
        <begin position="276"/>
        <end position="414"/>
    </location>
</feature>
<keyword evidence="5" id="KW-0540">Nuclease</keyword>
<dbReference type="Gene3D" id="3.90.220.20">
    <property type="entry name" value="DNA methylase specificity domains"/>
    <property type="match status" value="2"/>
</dbReference>
<evidence type="ECO:0000259" key="4">
    <source>
        <dbReference type="Pfam" id="PF01420"/>
    </source>
</evidence>
<evidence type="ECO:0000256" key="2">
    <source>
        <dbReference type="ARBA" id="ARBA00022747"/>
    </source>
</evidence>
<dbReference type="Proteomes" id="UP001501175">
    <property type="component" value="Unassembled WGS sequence"/>
</dbReference>